<evidence type="ECO:0000313" key="2">
    <source>
        <dbReference type="Proteomes" id="UP000297245"/>
    </source>
</evidence>
<reference evidence="1 2" key="1">
    <citation type="journal article" date="2019" name="Nat. Ecol. Evol.">
        <title>Megaphylogeny resolves global patterns of mushroom evolution.</title>
        <authorList>
            <person name="Varga T."/>
            <person name="Krizsan K."/>
            <person name="Foldi C."/>
            <person name="Dima B."/>
            <person name="Sanchez-Garcia M."/>
            <person name="Sanchez-Ramirez S."/>
            <person name="Szollosi G.J."/>
            <person name="Szarkandi J.G."/>
            <person name="Papp V."/>
            <person name="Albert L."/>
            <person name="Andreopoulos W."/>
            <person name="Angelini C."/>
            <person name="Antonin V."/>
            <person name="Barry K.W."/>
            <person name="Bougher N.L."/>
            <person name="Buchanan P."/>
            <person name="Buyck B."/>
            <person name="Bense V."/>
            <person name="Catcheside P."/>
            <person name="Chovatia M."/>
            <person name="Cooper J."/>
            <person name="Damon W."/>
            <person name="Desjardin D."/>
            <person name="Finy P."/>
            <person name="Geml J."/>
            <person name="Haridas S."/>
            <person name="Hughes K."/>
            <person name="Justo A."/>
            <person name="Karasinski D."/>
            <person name="Kautmanova I."/>
            <person name="Kiss B."/>
            <person name="Kocsube S."/>
            <person name="Kotiranta H."/>
            <person name="LaButti K.M."/>
            <person name="Lechner B.E."/>
            <person name="Liimatainen K."/>
            <person name="Lipzen A."/>
            <person name="Lukacs Z."/>
            <person name="Mihaltcheva S."/>
            <person name="Morgado L.N."/>
            <person name="Niskanen T."/>
            <person name="Noordeloos M.E."/>
            <person name="Ohm R.A."/>
            <person name="Ortiz-Santana B."/>
            <person name="Ovrebo C."/>
            <person name="Racz N."/>
            <person name="Riley R."/>
            <person name="Savchenko A."/>
            <person name="Shiryaev A."/>
            <person name="Soop K."/>
            <person name="Spirin V."/>
            <person name="Szebenyi C."/>
            <person name="Tomsovsky M."/>
            <person name="Tulloss R.E."/>
            <person name="Uehling J."/>
            <person name="Grigoriev I.V."/>
            <person name="Vagvolgyi C."/>
            <person name="Papp T."/>
            <person name="Martin F.M."/>
            <person name="Miettinen O."/>
            <person name="Hibbett D.S."/>
            <person name="Nagy L.G."/>
        </authorList>
    </citation>
    <scope>NUCLEOTIDE SEQUENCE [LARGE SCALE GENOMIC DNA]</scope>
    <source>
        <strain evidence="1 2">CBS 962.96</strain>
    </source>
</reference>
<dbReference type="SUPFAM" id="SSF48452">
    <property type="entry name" value="TPR-like"/>
    <property type="match status" value="1"/>
</dbReference>
<proteinExistence type="predicted"/>
<feature type="non-terminal residue" evidence="1">
    <location>
        <position position="124"/>
    </location>
</feature>
<protein>
    <recommendedName>
        <fullName evidence="3">TPR-like protein</fullName>
    </recommendedName>
</protein>
<keyword evidence="2" id="KW-1185">Reference proteome</keyword>
<sequence>LIWNAKWIEAEDEVKSIDKNNGFNDKNITARCSQKLGHIHQMLDKYSEATEMLSKARTQFEAIGDQLGVAQCLRNLGDIHGMQDRYSEATEMLSKAKTQFEQIGDQKGAAQCLQSLGDIHRMQG</sequence>
<dbReference type="Pfam" id="PF13424">
    <property type="entry name" value="TPR_12"/>
    <property type="match status" value="1"/>
</dbReference>
<dbReference type="EMBL" id="ML181691">
    <property type="protein sequence ID" value="THU75676.1"/>
    <property type="molecule type" value="Genomic_DNA"/>
</dbReference>
<dbReference type="SMART" id="SM00028">
    <property type="entry name" value="TPR"/>
    <property type="match status" value="2"/>
</dbReference>
<dbReference type="InterPro" id="IPR019734">
    <property type="entry name" value="TPR_rpt"/>
</dbReference>
<dbReference type="Proteomes" id="UP000297245">
    <property type="component" value="Unassembled WGS sequence"/>
</dbReference>
<organism evidence="1 2">
    <name type="scientific">Dendrothele bispora (strain CBS 962.96)</name>
    <dbReference type="NCBI Taxonomy" id="1314807"/>
    <lineage>
        <taxon>Eukaryota</taxon>
        <taxon>Fungi</taxon>
        <taxon>Dikarya</taxon>
        <taxon>Basidiomycota</taxon>
        <taxon>Agaricomycotina</taxon>
        <taxon>Agaricomycetes</taxon>
        <taxon>Agaricomycetidae</taxon>
        <taxon>Agaricales</taxon>
        <taxon>Agaricales incertae sedis</taxon>
        <taxon>Dendrothele</taxon>
    </lineage>
</organism>
<gene>
    <name evidence="1" type="ORF">K435DRAFT_225958</name>
</gene>
<dbReference type="InterPro" id="IPR011990">
    <property type="entry name" value="TPR-like_helical_dom_sf"/>
</dbReference>
<evidence type="ECO:0008006" key="3">
    <source>
        <dbReference type="Google" id="ProtNLM"/>
    </source>
</evidence>
<dbReference type="Gene3D" id="1.25.40.10">
    <property type="entry name" value="Tetratricopeptide repeat domain"/>
    <property type="match status" value="1"/>
</dbReference>
<dbReference type="OrthoDB" id="431454at2759"/>
<name>A0A4S8KJK9_DENBC</name>
<evidence type="ECO:0000313" key="1">
    <source>
        <dbReference type="EMBL" id="THU75676.1"/>
    </source>
</evidence>
<dbReference type="AlphaFoldDB" id="A0A4S8KJK9"/>
<feature type="non-terminal residue" evidence="1">
    <location>
        <position position="1"/>
    </location>
</feature>
<accession>A0A4S8KJK9</accession>